<dbReference type="EMBL" id="JANAVB010023996">
    <property type="protein sequence ID" value="KAJ6822713.1"/>
    <property type="molecule type" value="Genomic_DNA"/>
</dbReference>
<name>A0AAX6G2Q8_IRIPA</name>
<evidence type="ECO:0000313" key="3">
    <source>
        <dbReference type="Proteomes" id="UP001140949"/>
    </source>
</evidence>
<comment type="caution">
    <text evidence="2">The sequence shown here is derived from an EMBL/GenBank/DDBJ whole genome shotgun (WGS) entry which is preliminary data.</text>
</comment>
<protein>
    <submittedName>
        <fullName evidence="2">Mucin-5AC-like isoform X4</fullName>
    </submittedName>
</protein>
<feature type="region of interest" description="Disordered" evidence="1">
    <location>
        <begin position="1"/>
        <end position="24"/>
    </location>
</feature>
<dbReference type="AlphaFoldDB" id="A0AAX6G2Q8"/>
<feature type="compositionally biased region" description="Basic residues" evidence="1">
    <location>
        <begin position="12"/>
        <end position="24"/>
    </location>
</feature>
<reference evidence="2" key="2">
    <citation type="submission" date="2023-04" db="EMBL/GenBank/DDBJ databases">
        <authorList>
            <person name="Bruccoleri R.E."/>
            <person name="Oakeley E.J."/>
            <person name="Faust A.-M."/>
            <person name="Dessus-Babus S."/>
            <person name="Altorfer M."/>
            <person name="Burckhardt D."/>
            <person name="Oertli M."/>
            <person name="Naumann U."/>
            <person name="Petersen F."/>
            <person name="Wong J."/>
        </authorList>
    </citation>
    <scope>NUCLEOTIDE SEQUENCE</scope>
    <source>
        <strain evidence="2">GSM-AAB239-AS_SAM_17_03QT</strain>
        <tissue evidence="2">Leaf</tissue>
    </source>
</reference>
<gene>
    <name evidence="2" type="ORF">M6B38_387630</name>
</gene>
<evidence type="ECO:0000313" key="2">
    <source>
        <dbReference type="EMBL" id="KAJ6822713.1"/>
    </source>
</evidence>
<keyword evidence="3" id="KW-1185">Reference proteome</keyword>
<feature type="region of interest" description="Disordered" evidence="1">
    <location>
        <begin position="82"/>
        <end position="106"/>
    </location>
</feature>
<reference evidence="2" key="1">
    <citation type="journal article" date="2023" name="GigaByte">
        <title>Genome assembly of the bearded iris, Iris pallida Lam.</title>
        <authorList>
            <person name="Bruccoleri R.E."/>
            <person name="Oakeley E.J."/>
            <person name="Faust A.M.E."/>
            <person name="Altorfer M."/>
            <person name="Dessus-Babus S."/>
            <person name="Burckhardt D."/>
            <person name="Oertli M."/>
            <person name="Naumann U."/>
            <person name="Petersen F."/>
            <person name="Wong J."/>
        </authorList>
    </citation>
    <scope>NUCLEOTIDE SEQUENCE</scope>
    <source>
        <strain evidence="2">GSM-AAB239-AS_SAM_17_03QT</strain>
    </source>
</reference>
<evidence type="ECO:0000256" key="1">
    <source>
        <dbReference type="SAM" id="MobiDB-lite"/>
    </source>
</evidence>
<organism evidence="2 3">
    <name type="scientific">Iris pallida</name>
    <name type="common">Sweet iris</name>
    <dbReference type="NCBI Taxonomy" id="29817"/>
    <lineage>
        <taxon>Eukaryota</taxon>
        <taxon>Viridiplantae</taxon>
        <taxon>Streptophyta</taxon>
        <taxon>Embryophyta</taxon>
        <taxon>Tracheophyta</taxon>
        <taxon>Spermatophyta</taxon>
        <taxon>Magnoliopsida</taxon>
        <taxon>Liliopsida</taxon>
        <taxon>Asparagales</taxon>
        <taxon>Iridaceae</taxon>
        <taxon>Iridoideae</taxon>
        <taxon>Irideae</taxon>
        <taxon>Iris</taxon>
    </lineage>
</organism>
<sequence length="221" mass="23731">MELSSRLARPSGLRHRSGGARRPRCPVFGESVGCSSWRCGRRWEEARRRSSPCGGARLRGTEGYGSGGCCTEARSGAAVWPESGFNPGDGGGQGESAPQEEEAAGYKWRGAEGQPPWSLVHGAGVQEVVVGDVGVAATMIGGDAAEDRWLGLYENKVGRRSCGSSESGRTGSGARHRRGCWNMEARVKVKVWVFFLDLLLIPPCSCVRFGHEDCIDVNNEM</sequence>
<accession>A0AAX6G2Q8</accession>
<proteinExistence type="predicted"/>
<dbReference type="Proteomes" id="UP001140949">
    <property type="component" value="Unassembled WGS sequence"/>
</dbReference>